<proteinExistence type="predicted"/>
<gene>
    <name evidence="1" type="ORF">D0Z00_000653</name>
</gene>
<reference evidence="1 2" key="1">
    <citation type="journal article" date="2020" name="Front. Microbiol.">
        <title>Phenotypic and Genetic Characterization of the Cheese Ripening Yeast Geotrichum candidum.</title>
        <authorList>
            <person name="Perkins V."/>
            <person name="Vignola S."/>
            <person name="Lessard M.H."/>
            <person name="Plante P.L."/>
            <person name="Corbeil J."/>
            <person name="Dugat-Bony E."/>
            <person name="Frenette M."/>
            <person name="Labrie S."/>
        </authorList>
    </citation>
    <scope>NUCLEOTIDE SEQUENCE [LARGE SCALE GENOMIC DNA]</scope>
    <source>
        <strain evidence="1 2">LMA-1147</strain>
    </source>
</reference>
<organism evidence="1 2">
    <name type="scientific">Geotrichum galactomycetum</name>
    <dbReference type="NCBI Taxonomy" id="27317"/>
    <lineage>
        <taxon>Eukaryota</taxon>
        <taxon>Fungi</taxon>
        <taxon>Dikarya</taxon>
        <taxon>Ascomycota</taxon>
        <taxon>Saccharomycotina</taxon>
        <taxon>Dipodascomycetes</taxon>
        <taxon>Dipodascales</taxon>
        <taxon>Dipodascaceae</taxon>
        <taxon>Geotrichum</taxon>
    </lineage>
</organism>
<evidence type="ECO:0000313" key="2">
    <source>
        <dbReference type="Proteomes" id="UP000744676"/>
    </source>
</evidence>
<comment type="caution">
    <text evidence="1">The sequence shown here is derived from an EMBL/GenBank/DDBJ whole genome shotgun (WGS) entry which is preliminary data.</text>
</comment>
<dbReference type="EMBL" id="QVQA01000009">
    <property type="protein sequence ID" value="KAF5101791.1"/>
    <property type="molecule type" value="Genomic_DNA"/>
</dbReference>
<protein>
    <submittedName>
        <fullName evidence="1">Uncharacterized protein</fullName>
    </submittedName>
</protein>
<keyword evidence="2" id="KW-1185">Reference proteome</keyword>
<accession>A0ACB6V967</accession>
<sequence>MSQSPKLASPGTVKSQAMADISSSASASSSPASENKQLSSPKRLNFSSLAKSPYRPVYRPSQIYPQSNKKAPPPPEDDASDKSNLLKIRSKSTVAKQWTSISTSLNSSSAKRLLLSPFSSEYRKATQKEKSAVPSQEPISKNAPPLSKRVDISPGKEIEDRTEEEKEIQNIMKHLVKTLPEEDRMAKRYEEAKQNGLIKDAMTPSLAARSHRLNIYERGEILDYRNVYFCGKPGIKKISGDIRHAINNYGFDDSNGDYHVVPGDHIAYRYEILGVLGKGSFGKVLKCVDHKTGKLVAVKLIINRKRFHIQALVEADILRVLSQWDPQDKFHLVRYTNYIKNAAFVPKLASIIVDDFLQPTVNDTILDIGCGDGKLTAEIAKIVKYVHGVDSSPNLLKVAHEQHGLNVTVQDAQTLSAAELPYPTGQSHYDKVFSNAALHWILATNKPTQGSTPTEKEKIRQNFFNEVYKILRADGGVFAAEFGGLGNVAEIHAAFVATLIKNGLTPAEAHAASPWFFPHEDVVQGYLEQAGFTVEKIERVYRSTLLPHGDDGMLQWLDLFGFAFVEAVQKKNPDITKDSILNNVLEILRGINYDPNSNQWFAGYVRLRFRAVKA</sequence>
<dbReference type="Proteomes" id="UP000744676">
    <property type="component" value="Unassembled WGS sequence"/>
</dbReference>
<evidence type="ECO:0000313" key="1">
    <source>
        <dbReference type="EMBL" id="KAF5101791.1"/>
    </source>
</evidence>
<name>A0ACB6V967_9ASCO</name>